<sequence>MSTLQVIFFSFWREFPVILNPVTLRLCAESRFELMLGIGTLCAMSSYALPEGRVIMSPPTIRIVTAILLVVARGGVMKIGLTCFFMFAALHAIAQECHEAYKPAVSHLQSVEEQLHRVTNKNEYQRNVRERYDTIELLGFVAEACANEKTLTALQRDRWLQMRDVLLHLRASARASAFTKFSDWIASKNEDLNACLLITNASVQVNKE</sequence>
<evidence type="ECO:0000313" key="1">
    <source>
        <dbReference type="EMBL" id="CAA0103888.1"/>
    </source>
</evidence>
<proteinExistence type="predicted"/>
<dbReference type="EMBL" id="CACSII010000012">
    <property type="protein sequence ID" value="CAA0103888.1"/>
    <property type="molecule type" value="Genomic_DNA"/>
</dbReference>
<gene>
    <name evidence="1" type="ORF">DPBNPPHM_01002</name>
</gene>
<dbReference type="Proteomes" id="UP000434580">
    <property type="component" value="Unassembled WGS sequence"/>
</dbReference>
<protein>
    <submittedName>
        <fullName evidence="1">Uncharacterized protein</fullName>
    </submittedName>
</protein>
<accession>A0A5S9PJA1</accession>
<reference evidence="1 2" key="1">
    <citation type="submission" date="2019-11" db="EMBL/GenBank/DDBJ databases">
        <authorList>
            <person name="Holert J."/>
        </authorList>
    </citation>
    <scope>NUCLEOTIDE SEQUENCE [LARGE SCALE GENOMIC DNA]</scope>
    <source>
        <strain evidence="1">BC5_2</strain>
    </source>
</reference>
<dbReference type="AlphaFoldDB" id="A0A5S9PJA1"/>
<organism evidence="1 2">
    <name type="scientific">BD1-7 clade bacterium</name>
    <dbReference type="NCBI Taxonomy" id="2029982"/>
    <lineage>
        <taxon>Bacteria</taxon>
        <taxon>Pseudomonadati</taxon>
        <taxon>Pseudomonadota</taxon>
        <taxon>Gammaproteobacteria</taxon>
        <taxon>Cellvibrionales</taxon>
        <taxon>Spongiibacteraceae</taxon>
        <taxon>BD1-7 clade</taxon>
    </lineage>
</organism>
<evidence type="ECO:0000313" key="2">
    <source>
        <dbReference type="Proteomes" id="UP000434580"/>
    </source>
</evidence>
<name>A0A5S9PJA1_9GAMM</name>